<keyword evidence="4" id="KW-1185">Reference proteome</keyword>
<feature type="domain" description="DUF7129" evidence="1">
    <location>
        <begin position="4"/>
        <end position="47"/>
    </location>
</feature>
<reference evidence="2 4" key="1">
    <citation type="submission" date="2022-09" db="EMBL/GenBank/DDBJ databases">
        <title>Enrichment on poylsaccharides allowed isolation of novel metabolic and taxonomic groups of Haloarchaea.</title>
        <authorList>
            <person name="Sorokin D.Y."/>
            <person name="Elcheninov A.G."/>
            <person name="Khizhniak T.V."/>
            <person name="Kolganova T.V."/>
            <person name="Kublanov I.V."/>
        </authorList>
    </citation>
    <scope>NUCLEOTIDE SEQUENCE</scope>
    <source>
        <strain evidence="3 4">AArc-m2/3/4</strain>
        <strain evidence="2">AArc-xg1-1</strain>
    </source>
</reference>
<evidence type="ECO:0000313" key="3">
    <source>
        <dbReference type="EMBL" id="MCU4971243.1"/>
    </source>
</evidence>
<organism evidence="2 5">
    <name type="scientific">Natronoglomus mannanivorans</name>
    <dbReference type="NCBI Taxonomy" id="2979990"/>
    <lineage>
        <taxon>Archaea</taxon>
        <taxon>Methanobacteriati</taxon>
        <taxon>Methanobacteriota</taxon>
        <taxon>Stenosarchaea group</taxon>
        <taxon>Halobacteria</taxon>
        <taxon>Halobacteriales</taxon>
        <taxon>Natrialbaceae</taxon>
        <taxon>Natronoglomus</taxon>
    </lineage>
</organism>
<dbReference type="EMBL" id="JAOPKB010000001">
    <property type="protein sequence ID" value="MCU4971243.1"/>
    <property type="molecule type" value="Genomic_DNA"/>
</dbReference>
<dbReference type="NCBIfam" id="NF033497">
    <property type="entry name" value="rubre_like_arch"/>
    <property type="match status" value="1"/>
</dbReference>
<dbReference type="Proteomes" id="UP001321018">
    <property type="component" value="Unassembled WGS sequence"/>
</dbReference>
<dbReference type="EMBL" id="JAOPKA010000006">
    <property type="protein sequence ID" value="MCU4742109.1"/>
    <property type="molecule type" value="Genomic_DNA"/>
</dbReference>
<dbReference type="Proteomes" id="UP001320972">
    <property type="component" value="Unassembled WGS sequence"/>
</dbReference>
<accession>A0AAP2Z108</accession>
<evidence type="ECO:0000259" key="1">
    <source>
        <dbReference type="Pfam" id="PF23455"/>
    </source>
</evidence>
<evidence type="ECO:0000313" key="2">
    <source>
        <dbReference type="EMBL" id="MCU4742109.1"/>
    </source>
</evidence>
<dbReference type="AlphaFoldDB" id="A0AAP2Z108"/>
<name>A0AAP2Z108_9EURY</name>
<sequence length="47" mass="5323">MVYHDPYTPERKYVECLDCGHRTTAPETPESCPECEGAVKNIAVPRE</sequence>
<protein>
    <submittedName>
        <fullName evidence="2">Rubrerythrin-like domain-containing protein</fullName>
    </submittedName>
</protein>
<evidence type="ECO:0000313" key="5">
    <source>
        <dbReference type="Proteomes" id="UP001321018"/>
    </source>
</evidence>
<dbReference type="InterPro" id="IPR055553">
    <property type="entry name" value="DUF7129"/>
</dbReference>
<proteinExistence type="predicted"/>
<dbReference type="Pfam" id="PF23455">
    <property type="entry name" value="DUF7129"/>
    <property type="match status" value="1"/>
</dbReference>
<comment type="caution">
    <text evidence="2">The sequence shown here is derived from an EMBL/GenBank/DDBJ whole genome shotgun (WGS) entry which is preliminary data.</text>
</comment>
<gene>
    <name evidence="3" type="ORF">OB955_00630</name>
    <name evidence="2" type="ORF">OB960_11945</name>
</gene>
<dbReference type="SUPFAM" id="SSF57802">
    <property type="entry name" value="Rubredoxin-like"/>
    <property type="match status" value="1"/>
</dbReference>
<evidence type="ECO:0000313" key="4">
    <source>
        <dbReference type="Proteomes" id="UP001320972"/>
    </source>
</evidence>